<evidence type="ECO:0000256" key="4">
    <source>
        <dbReference type="ARBA" id="ARBA00022490"/>
    </source>
</evidence>
<evidence type="ECO:0000256" key="11">
    <source>
        <dbReference type="ARBA" id="ARBA00023137"/>
    </source>
</evidence>
<evidence type="ECO:0000256" key="8">
    <source>
        <dbReference type="ARBA" id="ARBA00022840"/>
    </source>
</evidence>
<comment type="catalytic activity">
    <reaction evidence="12 16">
        <text>L-tyrosyl-[protein] + ATP = O-phospho-L-tyrosyl-[protein] + ADP + H(+)</text>
        <dbReference type="Rhea" id="RHEA:10596"/>
        <dbReference type="Rhea" id="RHEA-COMP:10136"/>
        <dbReference type="Rhea" id="RHEA-COMP:20101"/>
        <dbReference type="ChEBI" id="CHEBI:15378"/>
        <dbReference type="ChEBI" id="CHEBI:30616"/>
        <dbReference type="ChEBI" id="CHEBI:46858"/>
        <dbReference type="ChEBI" id="CHEBI:61978"/>
        <dbReference type="ChEBI" id="CHEBI:456216"/>
        <dbReference type="EC" id="2.7.10.2"/>
    </reaction>
</comment>
<feature type="binding site" evidence="15">
    <location>
        <position position="228"/>
    </location>
    <ligand>
        <name>ATP</name>
        <dbReference type="ChEBI" id="CHEBI:30616"/>
    </ligand>
</feature>
<dbReference type="InterPro" id="IPR000719">
    <property type="entry name" value="Prot_kinase_dom"/>
</dbReference>
<dbReference type="Proteomes" id="UP000276776">
    <property type="component" value="Unassembled WGS sequence"/>
</dbReference>
<dbReference type="STRING" id="103827.A0A0N5CVD4"/>
<dbReference type="InterPro" id="IPR008266">
    <property type="entry name" value="Tyr_kinase_AS"/>
</dbReference>
<evidence type="ECO:0000256" key="14">
    <source>
        <dbReference type="PROSITE-ProRule" id="PRU00191"/>
    </source>
</evidence>
<feature type="domain" description="SH2" evidence="18">
    <location>
        <begin position="90"/>
        <end position="167"/>
    </location>
</feature>
<evidence type="ECO:0000256" key="9">
    <source>
        <dbReference type="ARBA" id="ARBA00022999"/>
    </source>
</evidence>
<evidence type="ECO:0000313" key="20">
    <source>
        <dbReference type="EMBL" id="VDN01335.1"/>
    </source>
</evidence>
<dbReference type="GO" id="GO:0005524">
    <property type="term" value="F:ATP binding"/>
    <property type="evidence" value="ECO:0007669"/>
    <property type="project" value="UniProtKB-UniRule"/>
</dbReference>
<dbReference type="OrthoDB" id="546826at2759"/>
<evidence type="ECO:0000256" key="12">
    <source>
        <dbReference type="ARBA" id="ARBA00051245"/>
    </source>
</evidence>
<feature type="compositionally biased region" description="Low complexity" evidence="17">
    <location>
        <begin position="1"/>
        <end position="25"/>
    </location>
</feature>
<dbReference type="EMBL" id="UYYF01004281">
    <property type="protein sequence ID" value="VDN01335.1"/>
    <property type="molecule type" value="Genomic_DNA"/>
</dbReference>
<evidence type="ECO:0000256" key="6">
    <source>
        <dbReference type="ARBA" id="ARBA00022741"/>
    </source>
</evidence>
<dbReference type="SMART" id="SM00219">
    <property type="entry name" value="TyrKc"/>
    <property type="match status" value="1"/>
</dbReference>
<dbReference type="Gene3D" id="3.30.505.10">
    <property type="entry name" value="SH2 domain"/>
    <property type="match status" value="1"/>
</dbReference>
<keyword evidence="9 14" id="KW-0727">SH2 domain</keyword>
<dbReference type="InterPro" id="IPR011009">
    <property type="entry name" value="Kinase-like_dom_sf"/>
</dbReference>
<evidence type="ECO:0000256" key="10">
    <source>
        <dbReference type="ARBA" id="ARBA00023136"/>
    </source>
</evidence>
<keyword evidence="4" id="KW-0963">Cytoplasm</keyword>
<dbReference type="PANTHER" id="PTHR24418">
    <property type="entry name" value="TYROSINE-PROTEIN KINASE"/>
    <property type="match status" value="1"/>
</dbReference>
<dbReference type="SUPFAM" id="SSF55550">
    <property type="entry name" value="SH2 domain"/>
    <property type="match status" value="1"/>
</dbReference>
<evidence type="ECO:0000256" key="7">
    <source>
        <dbReference type="ARBA" id="ARBA00022777"/>
    </source>
</evidence>
<dbReference type="PROSITE" id="PS50011">
    <property type="entry name" value="PROTEIN_KINASE_DOM"/>
    <property type="match status" value="1"/>
</dbReference>
<dbReference type="Gene3D" id="1.10.510.10">
    <property type="entry name" value="Transferase(Phosphotransferase) domain 1"/>
    <property type="match status" value="1"/>
</dbReference>
<dbReference type="SUPFAM" id="SSF56112">
    <property type="entry name" value="Protein kinase-like (PK-like)"/>
    <property type="match status" value="1"/>
</dbReference>
<dbReference type="OMA" id="CLPVKYM"/>
<name>A0A0N5CVD4_THECL</name>
<reference evidence="20 21" key="2">
    <citation type="submission" date="2018-11" db="EMBL/GenBank/DDBJ databases">
        <authorList>
            <consortium name="Pathogen Informatics"/>
        </authorList>
    </citation>
    <scope>NUCLEOTIDE SEQUENCE [LARGE SCALE GENOMIC DNA]</scope>
</reference>
<evidence type="ECO:0000313" key="21">
    <source>
        <dbReference type="Proteomes" id="UP000276776"/>
    </source>
</evidence>
<dbReference type="PRINTS" id="PR00109">
    <property type="entry name" value="TYRKINASE"/>
</dbReference>
<comment type="similarity">
    <text evidence="13">Belongs to the protein kinase superfamily. Tyr protein kinase family. Fes/fps subfamily.</text>
</comment>
<dbReference type="EC" id="2.7.10.2" evidence="16"/>
<dbReference type="GO" id="GO:0005737">
    <property type="term" value="C:cytoplasm"/>
    <property type="evidence" value="ECO:0007669"/>
    <property type="project" value="UniProtKB-SubCell"/>
</dbReference>
<dbReference type="PROSITE" id="PS00109">
    <property type="entry name" value="PROTEIN_KINASE_TYR"/>
    <property type="match status" value="1"/>
</dbReference>
<keyword evidence="3" id="KW-1003">Cell membrane</keyword>
<keyword evidence="7 16" id="KW-0418">Kinase</keyword>
<evidence type="ECO:0000256" key="3">
    <source>
        <dbReference type="ARBA" id="ARBA00022475"/>
    </source>
</evidence>
<dbReference type="GO" id="GO:0004715">
    <property type="term" value="F:non-membrane spanning protein tyrosine kinase activity"/>
    <property type="evidence" value="ECO:0007669"/>
    <property type="project" value="UniProtKB-EC"/>
</dbReference>
<gene>
    <name evidence="20" type="ORF">TCLT_LOCUS4253</name>
</gene>
<dbReference type="CDD" id="cd00192">
    <property type="entry name" value="PTKc"/>
    <property type="match status" value="1"/>
</dbReference>
<keyword evidence="6 15" id="KW-0547">Nucleotide-binding</keyword>
<feature type="compositionally biased region" description="Polar residues" evidence="17">
    <location>
        <begin position="41"/>
        <end position="58"/>
    </location>
</feature>
<dbReference type="InterPro" id="IPR000980">
    <property type="entry name" value="SH2"/>
</dbReference>
<dbReference type="FunFam" id="3.30.200.20:FF:000194">
    <property type="entry name" value="protein-tyrosine kinase 2-beta isoform X1"/>
    <property type="match status" value="1"/>
</dbReference>
<evidence type="ECO:0000256" key="1">
    <source>
        <dbReference type="ARBA" id="ARBA00004202"/>
    </source>
</evidence>
<dbReference type="Pfam" id="PF07714">
    <property type="entry name" value="PK_Tyr_Ser-Thr"/>
    <property type="match status" value="1"/>
</dbReference>
<proteinExistence type="inferred from homology"/>
<dbReference type="SMART" id="SM00252">
    <property type="entry name" value="SH2"/>
    <property type="match status" value="1"/>
</dbReference>
<dbReference type="InterPro" id="IPR035849">
    <property type="entry name" value="Fes/Fps/Fer_SH2"/>
</dbReference>
<comment type="subcellular location">
    <subcellularLocation>
        <location evidence="1">Cell membrane</location>
        <topology evidence="1">Peripheral membrane protein</topology>
    </subcellularLocation>
    <subcellularLocation>
        <location evidence="2">Cytoplasm</location>
    </subcellularLocation>
</comment>
<sequence>MSIQSTPTSKTAISTSASSTTSPDTQRTSPRSKMYSKSAALRSTTSPSEYFSNESLQESGMTQSLRNKKLIQIMSEEAGGTARQVEDEPFYHGFMSHDECKPLLTTPGDFLVRRAEIEGELQYVITVLTDAKETANFVIKKTRSKHLYYVHCYAFKTISDLIAYHTRLKKALNQENVCIIKGIAKSDWQLAHEQIERNKKLGEGAFGEVWEGTLNQGVFRGHVPVAVKTLHAENISTDERLKFLREANLMLKLSHPNIIKFYGVATSKDPIMIVMELAVGGTLLVRIQNKENPPSDDDKMRYCVGAVAGLAYLESMQIIHRDIAARNCLLSADDEVKLSDFGLSLLGIKYRERHMKNVPVRWLAPETLKYGRFSSKTDVWSFGITIWEIYSGGKEPYSEVKDNKELRKGITGKKLKVSIPPGMPPPMQFIMMSCLEPDSEKRPTFRTLNGQLMAIRPVTGTAARLSSKIKGLFGF</sequence>
<keyword evidence="21" id="KW-1185">Reference proteome</keyword>
<evidence type="ECO:0000256" key="5">
    <source>
        <dbReference type="ARBA" id="ARBA00022679"/>
    </source>
</evidence>
<evidence type="ECO:0000256" key="15">
    <source>
        <dbReference type="PROSITE-ProRule" id="PRU10141"/>
    </source>
</evidence>
<dbReference type="InterPro" id="IPR017441">
    <property type="entry name" value="Protein_kinase_ATP_BS"/>
</dbReference>
<dbReference type="PROSITE" id="PS50001">
    <property type="entry name" value="SH2"/>
    <property type="match status" value="1"/>
</dbReference>
<dbReference type="Gene3D" id="3.30.200.20">
    <property type="entry name" value="Phosphorylase Kinase, domain 1"/>
    <property type="match status" value="1"/>
</dbReference>
<dbReference type="Pfam" id="PF00017">
    <property type="entry name" value="SH2"/>
    <property type="match status" value="1"/>
</dbReference>
<dbReference type="InterPro" id="IPR001245">
    <property type="entry name" value="Ser-Thr/Tyr_kinase_cat_dom"/>
</dbReference>
<dbReference type="InterPro" id="IPR036860">
    <property type="entry name" value="SH2_dom_sf"/>
</dbReference>
<keyword evidence="8 15" id="KW-0067">ATP-binding</keyword>
<evidence type="ECO:0000259" key="18">
    <source>
        <dbReference type="PROSITE" id="PS50001"/>
    </source>
</evidence>
<dbReference type="InterPro" id="IPR050198">
    <property type="entry name" value="Non-receptor_tyrosine_kinases"/>
</dbReference>
<dbReference type="CDD" id="cd10361">
    <property type="entry name" value="SH2_Fps_family"/>
    <property type="match status" value="1"/>
</dbReference>
<organism evidence="22">
    <name type="scientific">Thelazia callipaeda</name>
    <name type="common">Oriental eyeworm</name>
    <name type="synonym">Parasitic nematode</name>
    <dbReference type="NCBI Taxonomy" id="103827"/>
    <lineage>
        <taxon>Eukaryota</taxon>
        <taxon>Metazoa</taxon>
        <taxon>Ecdysozoa</taxon>
        <taxon>Nematoda</taxon>
        <taxon>Chromadorea</taxon>
        <taxon>Rhabditida</taxon>
        <taxon>Spirurina</taxon>
        <taxon>Spiruromorpha</taxon>
        <taxon>Thelazioidea</taxon>
        <taxon>Thelaziidae</taxon>
        <taxon>Thelazia</taxon>
    </lineage>
</organism>
<evidence type="ECO:0000259" key="19">
    <source>
        <dbReference type="PROSITE" id="PS50011"/>
    </source>
</evidence>
<protein>
    <recommendedName>
        <fullName evidence="16">Tyrosine-protein kinase</fullName>
        <ecNumber evidence="16">2.7.10.2</ecNumber>
    </recommendedName>
</protein>
<evidence type="ECO:0000256" key="17">
    <source>
        <dbReference type="SAM" id="MobiDB-lite"/>
    </source>
</evidence>
<keyword evidence="11 16" id="KW-0829">Tyrosine-protein kinase</keyword>
<evidence type="ECO:0000256" key="13">
    <source>
        <dbReference type="ARBA" id="ARBA00061333"/>
    </source>
</evidence>
<dbReference type="AlphaFoldDB" id="A0A0N5CVD4"/>
<evidence type="ECO:0000256" key="2">
    <source>
        <dbReference type="ARBA" id="ARBA00004496"/>
    </source>
</evidence>
<evidence type="ECO:0000313" key="22">
    <source>
        <dbReference type="WBParaSite" id="TCLT_0000426401-mRNA-1"/>
    </source>
</evidence>
<dbReference type="PROSITE" id="PS00107">
    <property type="entry name" value="PROTEIN_KINASE_ATP"/>
    <property type="match status" value="1"/>
</dbReference>
<dbReference type="WBParaSite" id="TCLT_0000426401-mRNA-1">
    <property type="protein sequence ID" value="TCLT_0000426401-mRNA-1"/>
    <property type="gene ID" value="TCLT_0000426401"/>
</dbReference>
<reference evidence="22" key="1">
    <citation type="submission" date="2017-02" db="UniProtKB">
        <authorList>
            <consortium name="WormBaseParasite"/>
        </authorList>
    </citation>
    <scope>IDENTIFICATION</scope>
</reference>
<keyword evidence="10" id="KW-0472">Membrane</keyword>
<feature type="region of interest" description="Disordered" evidence="17">
    <location>
        <begin position="1"/>
        <end position="58"/>
    </location>
</feature>
<feature type="domain" description="Protein kinase" evidence="19">
    <location>
        <begin position="195"/>
        <end position="459"/>
    </location>
</feature>
<dbReference type="InterPro" id="IPR020635">
    <property type="entry name" value="Tyr_kinase_cat_dom"/>
</dbReference>
<evidence type="ECO:0000256" key="16">
    <source>
        <dbReference type="RuleBase" id="RU362096"/>
    </source>
</evidence>
<accession>A0A0N5CVD4</accession>
<keyword evidence="5 16" id="KW-0808">Transferase</keyword>
<dbReference type="GO" id="GO:0005886">
    <property type="term" value="C:plasma membrane"/>
    <property type="evidence" value="ECO:0007669"/>
    <property type="project" value="UniProtKB-SubCell"/>
</dbReference>